<gene>
    <name evidence="1" type="ORF">KFK09_010622</name>
</gene>
<name>A0A8T3BAE8_DENNO</name>
<evidence type="ECO:0000313" key="2">
    <source>
        <dbReference type="Proteomes" id="UP000829196"/>
    </source>
</evidence>
<protein>
    <submittedName>
        <fullName evidence="1">Uncharacterized protein</fullName>
    </submittedName>
</protein>
<dbReference type="InterPro" id="IPR052573">
    <property type="entry name" value="DnaJ_C_subfamily_28"/>
</dbReference>
<dbReference type="OrthoDB" id="1922282at2759"/>
<dbReference type="PANTHER" id="PTHR39158">
    <property type="entry name" value="OS08G0560600 PROTEIN"/>
    <property type="match status" value="1"/>
</dbReference>
<keyword evidence="2" id="KW-1185">Reference proteome</keyword>
<sequence>MTIHRAKGFETLNIAKWRVALKKAWTEKSDQKGFQWLQNTEDFKARMKDINSKVLRYNLMVPFGRQMFGLKWEKEMGKLNVKEWLV</sequence>
<reference evidence="1" key="1">
    <citation type="journal article" date="2022" name="Front. Genet.">
        <title>Chromosome-Scale Assembly of the Dendrobium nobile Genome Provides Insights Into the Molecular Mechanism of the Biosynthesis of the Medicinal Active Ingredient of Dendrobium.</title>
        <authorList>
            <person name="Xu Q."/>
            <person name="Niu S.-C."/>
            <person name="Li K.-L."/>
            <person name="Zheng P.-J."/>
            <person name="Zhang X.-J."/>
            <person name="Jia Y."/>
            <person name="Liu Y."/>
            <person name="Niu Y.-X."/>
            <person name="Yu L.-H."/>
            <person name="Chen D.-F."/>
            <person name="Zhang G.-Q."/>
        </authorList>
    </citation>
    <scope>NUCLEOTIDE SEQUENCE</scope>
    <source>
        <tissue evidence="1">Leaf</tissue>
    </source>
</reference>
<dbReference type="AlphaFoldDB" id="A0A8T3BAE8"/>
<organism evidence="1 2">
    <name type="scientific">Dendrobium nobile</name>
    <name type="common">Orchid</name>
    <dbReference type="NCBI Taxonomy" id="94219"/>
    <lineage>
        <taxon>Eukaryota</taxon>
        <taxon>Viridiplantae</taxon>
        <taxon>Streptophyta</taxon>
        <taxon>Embryophyta</taxon>
        <taxon>Tracheophyta</taxon>
        <taxon>Spermatophyta</taxon>
        <taxon>Magnoliopsida</taxon>
        <taxon>Liliopsida</taxon>
        <taxon>Asparagales</taxon>
        <taxon>Orchidaceae</taxon>
        <taxon>Epidendroideae</taxon>
        <taxon>Malaxideae</taxon>
        <taxon>Dendrobiinae</taxon>
        <taxon>Dendrobium</taxon>
    </lineage>
</organism>
<proteinExistence type="predicted"/>
<dbReference type="SMR" id="A0A8T3BAE8"/>
<comment type="caution">
    <text evidence="1">The sequence shown here is derived from an EMBL/GenBank/DDBJ whole genome shotgun (WGS) entry which is preliminary data.</text>
</comment>
<dbReference type="EMBL" id="JAGYWB010000009">
    <property type="protein sequence ID" value="KAI0510022.1"/>
    <property type="molecule type" value="Genomic_DNA"/>
</dbReference>
<evidence type="ECO:0000313" key="1">
    <source>
        <dbReference type="EMBL" id="KAI0510022.1"/>
    </source>
</evidence>
<accession>A0A8T3BAE8</accession>
<dbReference type="Proteomes" id="UP000829196">
    <property type="component" value="Unassembled WGS sequence"/>
</dbReference>
<dbReference type="PANTHER" id="PTHR39158:SF1">
    <property type="entry name" value="DNAJ HOMOLOG SUBFAMILY C MEMBER 28"/>
    <property type="match status" value="1"/>
</dbReference>